<reference evidence="2" key="1">
    <citation type="submission" date="2021-02" db="EMBL/GenBank/DDBJ databases">
        <authorList>
            <person name="Nowell W R."/>
        </authorList>
    </citation>
    <scope>NUCLEOTIDE SEQUENCE</scope>
</reference>
<dbReference type="AlphaFoldDB" id="A0A8S2DP59"/>
<comment type="caution">
    <text evidence="2">The sequence shown here is derived from an EMBL/GenBank/DDBJ whole genome shotgun (WGS) entry which is preliminary data.</text>
</comment>
<dbReference type="EMBL" id="CAJNOK010006817">
    <property type="protein sequence ID" value="CAF1015254.1"/>
    <property type="molecule type" value="Genomic_DNA"/>
</dbReference>
<evidence type="ECO:0000256" key="1">
    <source>
        <dbReference type="SAM" id="MobiDB-lite"/>
    </source>
</evidence>
<evidence type="ECO:0000313" key="4">
    <source>
        <dbReference type="Proteomes" id="UP000677228"/>
    </source>
</evidence>
<protein>
    <submittedName>
        <fullName evidence="2">Uncharacterized protein</fullName>
    </submittedName>
</protein>
<dbReference type="Proteomes" id="UP000677228">
    <property type="component" value="Unassembled WGS sequence"/>
</dbReference>
<feature type="region of interest" description="Disordered" evidence="1">
    <location>
        <begin position="38"/>
        <end position="141"/>
    </location>
</feature>
<name>A0A8S2DP59_9BILA</name>
<evidence type="ECO:0000313" key="3">
    <source>
        <dbReference type="EMBL" id="CAF3784312.1"/>
    </source>
</evidence>
<dbReference type="Proteomes" id="UP000682733">
    <property type="component" value="Unassembled WGS sequence"/>
</dbReference>
<evidence type="ECO:0000313" key="2">
    <source>
        <dbReference type="EMBL" id="CAF1015254.1"/>
    </source>
</evidence>
<proteinExistence type="predicted"/>
<sequence length="240" mass="27276">MEFVLSNEEHKKESDQPGVPLARSNTVNDCSKHLAKAKILTTQNSNLVEEDDEADSSRSPRKKIEKTTPKSPPPVSRRQPIATRSKSKQSELKRKLRPVQSLIVEPSPTNRKQKMSTKTRRQSSSRPSQTAKIRRPNRPRVTPLVSNRINRRVIEEDLELLRQSTNQVAQPLDLTVIRKRPLLSSHDLLKLSEVASNALEELEQQKQQQQHENSEILNIEEIGNDDGVLDLSMTSAHSEH</sequence>
<feature type="region of interest" description="Disordered" evidence="1">
    <location>
        <begin position="1"/>
        <end position="26"/>
    </location>
</feature>
<accession>A0A8S2DP59</accession>
<gene>
    <name evidence="2" type="ORF">OVA965_LOCUS15248</name>
    <name evidence="3" type="ORF">TMI583_LOCUS15254</name>
</gene>
<organism evidence="2 4">
    <name type="scientific">Didymodactylos carnosus</name>
    <dbReference type="NCBI Taxonomy" id="1234261"/>
    <lineage>
        <taxon>Eukaryota</taxon>
        <taxon>Metazoa</taxon>
        <taxon>Spiralia</taxon>
        <taxon>Gnathifera</taxon>
        <taxon>Rotifera</taxon>
        <taxon>Eurotatoria</taxon>
        <taxon>Bdelloidea</taxon>
        <taxon>Philodinida</taxon>
        <taxon>Philodinidae</taxon>
        <taxon>Didymodactylos</taxon>
    </lineage>
</organism>
<dbReference type="EMBL" id="CAJOBA010006826">
    <property type="protein sequence ID" value="CAF3784312.1"/>
    <property type="molecule type" value="Genomic_DNA"/>
</dbReference>
<feature type="compositionally biased region" description="Basic residues" evidence="1">
    <location>
        <begin position="111"/>
        <end position="123"/>
    </location>
</feature>
<feature type="region of interest" description="Disordered" evidence="1">
    <location>
        <begin position="203"/>
        <end position="222"/>
    </location>
</feature>